<accession>A0A7R8ZWF0</accession>
<name>A0A7R8ZWF0_9CRUS</name>
<protein>
    <submittedName>
        <fullName evidence="1">Uncharacterized protein</fullName>
    </submittedName>
</protein>
<reference evidence="1" key="1">
    <citation type="submission" date="2020-11" db="EMBL/GenBank/DDBJ databases">
        <authorList>
            <person name="Tran Van P."/>
        </authorList>
    </citation>
    <scope>NUCLEOTIDE SEQUENCE</scope>
</reference>
<feature type="non-terminal residue" evidence="1">
    <location>
        <position position="42"/>
    </location>
</feature>
<gene>
    <name evidence="1" type="ORF">CTOB1V02_LOCUS14770</name>
</gene>
<sequence length="42" mass="4685">MSRCSATSSTIDRMGIPRWMGSIFVFTGCRTNKTLKCSNQDP</sequence>
<evidence type="ECO:0000313" key="1">
    <source>
        <dbReference type="EMBL" id="CAD7236955.1"/>
    </source>
</evidence>
<organism evidence="1">
    <name type="scientific">Cyprideis torosa</name>
    <dbReference type="NCBI Taxonomy" id="163714"/>
    <lineage>
        <taxon>Eukaryota</taxon>
        <taxon>Metazoa</taxon>
        <taxon>Ecdysozoa</taxon>
        <taxon>Arthropoda</taxon>
        <taxon>Crustacea</taxon>
        <taxon>Oligostraca</taxon>
        <taxon>Ostracoda</taxon>
        <taxon>Podocopa</taxon>
        <taxon>Podocopida</taxon>
        <taxon>Cytherocopina</taxon>
        <taxon>Cytheroidea</taxon>
        <taxon>Cytherideidae</taxon>
        <taxon>Cyprideis</taxon>
    </lineage>
</organism>
<proteinExistence type="predicted"/>
<dbReference type="PROSITE" id="PS51257">
    <property type="entry name" value="PROKAR_LIPOPROTEIN"/>
    <property type="match status" value="1"/>
</dbReference>
<dbReference type="EMBL" id="OB683430">
    <property type="protein sequence ID" value="CAD7236955.1"/>
    <property type="molecule type" value="Genomic_DNA"/>
</dbReference>
<dbReference type="AlphaFoldDB" id="A0A7R8ZWF0"/>